<protein>
    <submittedName>
        <fullName evidence="3">RimJ/RimL family protein N-acetyltransferase</fullName>
    </submittedName>
</protein>
<dbReference type="InterPro" id="IPR001633">
    <property type="entry name" value="EAL_dom"/>
</dbReference>
<dbReference type="PANTHER" id="PTHR43792">
    <property type="entry name" value="GNAT FAMILY, PUTATIVE (AFU_ORTHOLOGUE AFUA_3G00765)-RELATED-RELATED"/>
    <property type="match status" value="1"/>
</dbReference>
<name>A0ABV2KAI2_SPOPS</name>
<feature type="domain" description="N-acetyltransferase" evidence="2">
    <location>
        <begin position="3"/>
        <end position="160"/>
    </location>
</feature>
<comment type="caution">
    <text evidence="3">The sequence shown here is derived from an EMBL/GenBank/DDBJ whole genome shotgun (WGS) entry which is preliminary data.</text>
</comment>
<dbReference type="Proteomes" id="UP001549104">
    <property type="component" value="Unassembled WGS sequence"/>
</dbReference>
<dbReference type="PROSITE" id="PS50883">
    <property type="entry name" value="EAL"/>
    <property type="match status" value="1"/>
</dbReference>
<reference evidence="3 4" key="1">
    <citation type="submission" date="2024-06" db="EMBL/GenBank/DDBJ databases">
        <title>Sorghum-associated microbial communities from plants grown in Nebraska, USA.</title>
        <authorList>
            <person name="Schachtman D."/>
        </authorList>
    </citation>
    <scope>NUCLEOTIDE SEQUENCE [LARGE SCALE GENOMIC DNA]</scope>
    <source>
        <strain evidence="3 4">1288</strain>
    </source>
</reference>
<evidence type="ECO:0000259" key="1">
    <source>
        <dbReference type="PROSITE" id="PS50883"/>
    </source>
</evidence>
<evidence type="ECO:0000313" key="3">
    <source>
        <dbReference type="EMBL" id="MET3657094.1"/>
    </source>
</evidence>
<organism evidence="3 4">
    <name type="scientific">Sporosarcina psychrophila</name>
    <name type="common">Bacillus psychrophilus</name>
    <dbReference type="NCBI Taxonomy" id="1476"/>
    <lineage>
        <taxon>Bacteria</taxon>
        <taxon>Bacillati</taxon>
        <taxon>Bacillota</taxon>
        <taxon>Bacilli</taxon>
        <taxon>Bacillales</taxon>
        <taxon>Caryophanaceae</taxon>
        <taxon>Sporosarcina</taxon>
    </lineage>
</organism>
<dbReference type="RefSeq" id="WP_340742154.1">
    <property type="nucleotide sequence ID" value="NZ_JBEPME010000002.1"/>
</dbReference>
<feature type="domain" description="EAL" evidence="1">
    <location>
        <begin position="1"/>
        <end position="160"/>
    </location>
</feature>
<dbReference type="InterPro" id="IPR016181">
    <property type="entry name" value="Acyl_CoA_acyltransferase"/>
</dbReference>
<sequence length="160" mass="18376">MDLELLKFQEDDFDSYYSLVSNESVMAQITERAIPYDEAKVDFQKLLKRNEKYEKYGSYKVYDCFDETFVGLGHLTLNEKQISEAEIGYMLLPEYWGKGYGTETAKKIIEIANQLEIMVLKAIIDPENLPSKKILSNLGFESQEFCVIDGLSGEVLSKKI</sequence>
<dbReference type="Gene3D" id="3.40.630.30">
    <property type="match status" value="1"/>
</dbReference>
<dbReference type="InterPro" id="IPR051531">
    <property type="entry name" value="N-acetyltransferase"/>
</dbReference>
<dbReference type="PROSITE" id="PS51186">
    <property type="entry name" value="GNAT"/>
    <property type="match status" value="1"/>
</dbReference>
<evidence type="ECO:0000313" key="4">
    <source>
        <dbReference type="Proteomes" id="UP001549104"/>
    </source>
</evidence>
<dbReference type="CDD" id="cd04301">
    <property type="entry name" value="NAT_SF"/>
    <property type="match status" value="1"/>
</dbReference>
<dbReference type="PANTHER" id="PTHR43792:SF1">
    <property type="entry name" value="N-ACETYLTRANSFERASE DOMAIN-CONTAINING PROTEIN"/>
    <property type="match status" value="1"/>
</dbReference>
<gene>
    <name evidence="3" type="ORF">ABIC55_002181</name>
</gene>
<keyword evidence="4" id="KW-1185">Reference proteome</keyword>
<proteinExistence type="predicted"/>
<dbReference type="SUPFAM" id="SSF55729">
    <property type="entry name" value="Acyl-CoA N-acyltransferases (Nat)"/>
    <property type="match status" value="1"/>
</dbReference>
<accession>A0ABV2KAI2</accession>
<dbReference type="InterPro" id="IPR000182">
    <property type="entry name" value="GNAT_dom"/>
</dbReference>
<dbReference type="Pfam" id="PF13302">
    <property type="entry name" value="Acetyltransf_3"/>
    <property type="match status" value="1"/>
</dbReference>
<dbReference type="EMBL" id="JBEPME010000002">
    <property type="protein sequence ID" value="MET3657094.1"/>
    <property type="molecule type" value="Genomic_DNA"/>
</dbReference>
<evidence type="ECO:0000259" key="2">
    <source>
        <dbReference type="PROSITE" id="PS51186"/>
    </source>
</evidence>